<dbReference type="PANTHER" id="PTHR31776">
    <property type="entry name" value="ALPHA-L-ARABINOFURANOSIDASE 1"/>
    <property type="match status" value="1"/>
</dbReference>
<sequence>MNQLKPLMFGLAMSAMPFLCQAQNQAIALEVNLNEQISDVSPTMWGLFFEDINFAADGGLYAEMIKNYSFEFENPMMAWRRVQDQGAKGYVFTNNHESAQANQKFMTLQRLNEAGDFGLTNEGFRGMAVKEGLHYTLTFIARLAKGSDLEVNTRILEGDQVIASGSVGGFTSEWAEYEIVLSPTKTLDGVNFQFLLAGEGELEVDLISMFPEDTWKGRKRGLRKDLVQLLADMEPGFLRFPGGCIVEGYDLENRYEWKKTIGEMADREVIKNRWNTEFAHRTTPDYYQSFGIGFFEYFQLSEDIGAEPLPILSCGLACQFNTGEQVPIGALDEYVNDALDLIEFANGSVDSHWGAKRAEMGHPEPFDLKFIGVGNENWGPQYIERAKVFQKAIKAAYPEITIVSTSGPSPDGEEFDYLWGELRKMDAELVDEHYYRTPDWFLENARRYDEYDRNGPKVFAGEYAAHSTTVKEDFKRNNWEAAMTEAAFMTGLERNGDIVRLASYAPLFAHVDGWQWNPDLIWFDNLKSYGTTNYHVQKLFSTNPGTHIVPIRSKGKSLAGEDGLYASATIDQQTKELIFKVVNTSEDPQEITIELKGKFSGSEDGIWIEMASDDLEAYNSLENPEAVAPEQKTFEVNKKTIHLNLKGQSLNIGKLKTSKP</sequence>
<dbReference type="InterPro" id="IPR010720">
    <property type="entry name" value="Alpha-L-AF_C"/>
</dbReference>
<evidence type="ECO:0000256" key="4">
    <source>
        <dbReference type="ARBA" id="ARBA00022729"/>
    </source>
</evidence>
<comment type="caution">
    <text evidence="9">The sequence shown here is derived from an EMBL/GenBank/DDBJ whole genome shotgun (WGS) entry which is preliminary data.</text>
</comment>
<dbReference type="Pfam" id="PF22848">
    <property type="entry name" value="ASD1_dom"/>
    <property type="match status" value="1"/>
</dbReference>
<dbReference type="SUPFAM" id="SSF51011">
    <property type="entry name" value="Glycosyl hydrolase domain"/>
    <property type="match status" value="1"/>
</dbReference>
<accession>A0A918Q6F3</accession>
<dbReference type="Pfam" id="PF06964">
    <property type="entry name" value="Alpha-L-AF_C"/>
    <property type="match status" value="1"/>
</dbReference>
<protein>
    <recommendedName>
        <fullName evidence="3">non-reducing end alpha-L-arabinofuranosidase</fullName>
        <ecNumber evidence="3">3.2.1.55</ecNumber>
    </recommendedName>
</protein>
<dbReference type="Gene3D" id="2.60.120.260">
    <property type="entry name" value="Galactose-binding domain-like"/>
    <property type="match status" value="1"/>
</dbReference>
<evidence type="ECO:0000256" key="7">
    <source>
        <dbReference type="SAM" id="SignalP"/>
    </source>
</evidence>
<evidence type="ECO:0000313" key="9">
    <source>
        <dbReference type="EMBL" id="GGZ34439.1"/>
    </source>
</evidence>
<dbReference type="RefSeq" id="WP_018475340.1">
    <property type="nucleotide sequence ID" value="NZ_BMWX01000005.1"/>
</dbReference>
<dbReference type="EMBL" id="BMWX01000005">
    <property type="protein sequence ID" value="GGZ34439.1"/>
    <property type="molecule type" value="Genomic_DNA"/>
</dbReference>
<dbReference type="Proteomes" id="UP000619457">
    <property type="component" value="Unassembled WGS sequence"/>
</dbReference>
<evidence type="ECO:0000256" key="2">
    <source>
        <dbReference type="ARBA" id="ARBA00007186"/>
    </source>
</evidence>
<feature type="signal peptide" evidence="7">
    <location>
        <begin position="1"/>
        <end position="22"/>
    </location>
</feature>
<dbReference type="SMART" id="SM00813">
    <property type="entry name" value="Alpha-L-AF_C"/>
    <property type="match status" value="1"/>
</dbReference>
<comment type="catalytic activity">
    <reaction evidence="1">
        <text>Hydrolysis of terminal non-reducing alpha-L-arabinofuranoside residues in alpha-L-arabinosides.</text>
        <dbReference type="EC" id="3.2.1.55"/>
    </reaction>
</comment>
<dbReference type="GO" id="GO:0046556">
    <property type="term" value="F:alpha-L-arabinofuranosidase activity"/>
    <property type="evidence" value="ECO:0007669"/>
    <property type="project" value="UniProtKB-EC"/>
</dbReference>
<evidence type="ECO:0000256" key="3">
    <source>
        <dbReference type="ARBA" id="ARBA00012670"/>
    </source>
</evidence>
<proteinExistence type="inferred from homology"/>
<dbReference type="PANTHER" id="PTHR31776:SF0">
    <property type="entry name" value="ALPHA-L-ARABINOFURANOSIDASE 1"/>
    <property type="match status" value="1"/>
</dbReference>
<dbReference type="InterPro" id="IPR017853">
    <property type="entry name" value="GH"/>
</dbReference>
<evidence type="ECO:0000256" key="5">
    <source>
        <dbReference type="ARBA" id="ARBA00022801"/>
    </source>
</evidence>
<dbReference type="Gene3D" id="3.20.20.80">
    <property type="entry name" value="Glycosidases"/>
    <property type="match status" value="1"/>
</dbReference>
<keyword evidence="5" id="KW-0378">Hydrolase</keyword>
<dbReference type="AlphaFoldDB" id="A0A918Q6F3"/>
<dbReference type="GO" id="GO:0046373">
    <property type="term" value="P:L-arabinose metabolic process"/>
    <property type="evidence" value="ECO:0007669"/>
    <property type="project" value="InterPro"/>
</dbReference>
<dbReference type="EC" id="3.2.1.55" evidence="3"/>
<keyword evidence="4 7" id="KW-0732">Signal</keyword>
<gene>
    <name evidence="9" type="ORF">GCM10007049_29770</name>
</gene>
<reference evidence="9" key="2">
    <citation type="submission" date="2020-09" db="EMBL/GenBank/DDBJ databases">
        <authorList>
            <person name="Sun Q."/>
            <person name="Kim S."/>
        </authorList>
    </citation>
    <scope>NUCLEOTIDE SEQUENCE</scope>
    <source>
        <strain evidence="9">KCTC 12368</strain>
    </source>
</reference>
<dbReference type="InterPro" id="IPR051563">
    <property type="entry name" value="Glycosyl_Hydrolase_51"/>
</dbReference>
<keyword evidence="10" id="KW-1185">Reference proteome</keyword>
<evidence type="ECO:0000313" key="10">
    <source>
        <dbReference type="Proteomes" id="UP000619457"/>
    </source>
</evidence>
<evidence type="ECO:0000259" key="8">
    <source>
        <dbReference type="SMART" id="SM00813"/>
    </source>
</evidence>
<feature type="chain" id="PRO_5037104822" description="non-reducing end alpha-L-arabinofuranosidase" evidence="7">
    <location>
        <begin position="23"/>
        <end position="660"/>
    </location>
</feature>
<dbReference type="Gene3D" id="2.60.40.1180">
    <property type="entry name" value="Golgi alpha-mannosidase II"/>
    <property type="match status" value="1"/>
</dbReference>
<organism evidence="9 10">
    <name type="scientific">Echinicola pacifica</name>
    <dbReference type="NCBI Taxonomy" id="346377"/>
    <lineage>
        <taxon>Bacteria</taxon>
        <taxon>Pseudomonadati</taxon>
        <taxon>Bacteroidota</taxon>
        <taxon>Cytophagia</taxon>
        <taxon>Cytophagales</taxon>
        <taxon>Cyclobacteriaceae</taxon>
        <taxon>Echinicola</taxon>
    </lineage>
</organism>
<evidence type="ECO:0000256" key="1">
    <source>
        <dbReference type="ARBA" id="ARBA00001462"/>
    </source>
</evidence>
<dbReference type="InterPro" id="IPR055235">
    <property type="entry name" value="ASD1_cat"/>
</dbReference>
<name>A0A918Q6F3_9BACT</name>
<evidence type="ECO:0000256" key="6">
    <source>
        <dbReference type="ARBA" id="ARBA00023180"/>
    </source>
</evidence>
<keyword evidence="6" id="KW-0325">Glycoprotein</keyword>
<comment type="similarity">
    <text evidence="2">Belongs to the glycosyl hydrolase 51 family.</text>
</comment>
<feature type="domain" description="Alpha-L-arabinofuranosidase C-terminal" evidence="8">
    <location>
        <begin position="461"/>
        <end position="649"/>
    </location>
</feature>
<dbReference type="InterPro" id="IPR013780">
    <property type="entry name" value="Glyco_hydro_b"/>
</dbReference>
<dbReference type="SUPFAM" id="SSF51445">
    <property type="entry name" value="(Trans)glycosidases"/>
    <property type="match status" value="1"/>
</dbReference>
<reference evidence="9" key="1">
    <citation type="journal article" date="2014" name="Int. J. Syst. Evol. Microbiol.">
        <title>Complete genome sequence of Corynebacterium casei LMG S-19264T (=DSM 44701T), isolated from a smear-ripened cheese.</title>
        <authorList>
            <consortium name="US DOE Joint Genome Institute (JGI-PGF)"/>
            <person name="Walter F."/>
            <person name="Albersmeier A."/>
            <person name="Kalinowski J."/>
            <person name="Ruckert C."/>
        </authorList>
    </citation>
    <scope>NUCLEOTIDE SEQUENCE</scope>
    <source>
        <strain evidence="9">KCTC 12368</strain>
    </source>
</reference>